<accession>A0A8X6RMP7</accession>
<evidence type="ECO:0000313" key="1">
    <source>
        <dbReference type="EMBL" id="GFX97045.1"/>
    </source>
</evidence>
<name>A0A8X6RMP7_TRICX</name>
<dbReference type="EMBL" id="BMAU01021195">
    <property type="protein sequence ID" value="GFX97045.1"/>
    <property type="molecule type" value="Genomic_DNA"/>
</dbReference>
<sequence length="92" mass="10411">MTPRSHFSTKQFSASHVKNVKRLYPHCYYPSLACPILRFVSNRAYLGLFGMVSWASLEFERTGCKVTANMERPANMPQSPIVSHLSFALDSV</sequence>
<evidence type="ECO:0000313" key="2">
    <source>
        <dbReference type="Proteomes" id="UP000887159"/>
    </source>
</evidence>
<gene>
    <name evidence="1" type="primary">NCL1_17827</name>
    <name evidence="1" type="ORF">TNCV_1997771</name>
</gene>
<organism evidence="1 2">
    <name type="scientific">Trichonephila clavipes</name>
    <name type="common">Golden silk orbweaver</name>
    <name type="synonym">Nephila clavipes</name>
    <dbReference type="NCBI Taxonomy" id="2585209"/>
    <lineage>
        <taxon>Eukaryota</taxon>
        <taxon>Metazoa</taxon>
        <taxon>Ecdysozoa</taxon>
        <taxon>Arthropoda</taxon>
        <taxon>Chelicerata</taxon>
        <taxon>Arachnida</taxon>
        <taxon>Araneae</taxon>
        <taxon>Araneomorphae</taxon>
        <taxon>Entelegynae</taxon>
        <taxon>Araneoidea</taxon>
        <taxon>Nephilidae</taxon>
        <taxon>Trichonephila</taxon>
    </lineage>
</organism>
<comment type="caution">
    <text evidence="1">The sequence shown here is derived from an EMBL/GenBank/DDBJ whole genome shotgun (WGS) entry which is preliminary data.</text>
</comment>
<keyword evidence="2" id="KW-1185">Reference proteome</keyword>
<proteinExistence type="predicted"/>
<dbReference type="AlphaFoldDB" id="A0A8X6RMP7"/>
<reference evidence="1" key="1">
    <citation type="submission" date="2020-08" db="EMBL/GenBank/DDBJ databases">
        <title>Multicomponent nature underlies the extraordinary mechanical properties of spider dragline silk.</title>
        <authorList>
            <person name="Kono N."/>
            <person name="Nakamura H."/>
            <person name="Mori M."/>
            <person name="Yoshida Y."/>
            <person name="Ohtoshi R."/>
            <person name="Malay A.D."/>
            <person name="Moran D.A.P."/>
            <person name="Tomita M."/>
            <person name="Numata K."/>
            <person name="Arakawa K."/>
        </authorList>
    </citation>
    <scope>NUCLEOTIDE SEQUENCE</scope>
</reference>
<dbReference type="Proteomes" id="UP000887159">
    <property type="component" value="Unassembled WGS sequence"/>
</dbReference>
<protein>
    <submittedName>
        <fullName evidence="1">Transposable element Tcb1 transposase</fullName>
    </submittedName>
</protein>